<dbReference type="Proteomes" id="UP001558652">
    <property type="component" value="Unassembled WGS sequence"/>
</dbReference>
<evidence type="ECO:0000313" key="1">
    <source>
        <dbReference type="EMBL" id="KAL1129246.1"/>
    </source>
</evidence>
<sequence>MVLDMRLKRKQLKDTVNEMPTSNKFEALSSSPDNWRIVREKQPKKNIPHSYVFIGEKRKKWLIHNLTASASAGEILEDIRQTIPGAIQVVHWPQSSAHKV</sequence>
<name>A0ABD0YDF3_9HEMI</name>
<keyword evidence="2" id="KW-1185">Reference proteome</keyword>
<protein>
    <submittedName>
        <fullName evidence="1">Uncharacterized protein</fullName>
    </submittedName>
</protein>
<organism evidence="1 2">
    <name type="scientific">Ranatra chinensis</name>
    <dbReference type="NCBI Taxonomy" id="642074"/>
    <lineage>
        <taxon>Eukaryota</taxon>
        <taxon>Metazoa</taxon>
        <taxon>Ecdysozoa</taxon>
        <taxon>Arthropoda</taxon>
        <taxon>Hexapoda</taxon>
        <taxon>Insecta</taxon>
        <taxon>Pterygota</taxon>
        <taxon>Neoptera</taxon>
        <taxon>Paraneoptera</taxon>
        <taxon>Hemiptera</taxon>
        <taxon>Heteroptera</taxon>
        <taxon>Panheteroptera</taxon>
        <taxon>Nepomorpha</taxon>
        <taxon>Nepidae</taxon>
        <taxon>Ranatrinae</taxon>
        <taxon>Ranatra</taxon>
    </lineage>
</organism>
<dbReference type="EMBL" id="JBFDAA010000009">
    <property type="protein sequence ID" value="KAL1129246.1"/>
    <property type="molecule type" value="Genomic_DNA"/>
</dbReference>
<proteinExistence type="predicted"/>
<accession>A0ABD0YDF3</accession>
<evidence type="ECO:0000313" key="2">
    <source>
        <dbReference type="Proteomes" id="UP001558652"/>
    </source>
</evidence>
<gene>
    <name evidence="1" type="ORF">AAG570_013775</name>
</gene>
<comment type="caution">
    <text evidence="1">The sequence shown here is derived from an EMBL/GenBank/DDBJ whole genome shotgun (WGS) entry which is preliminary data.</text>
</comment>
<dbReference type="AlphaFoldDB" id="A0ABD0YDF3"/>
<reference evidence="1 2" key="1">
    <citation type="submission" date="2024-07" db="EMBL/GenBank/DDBJ databases">
        <title>Chromosome-level genome assembly of the water stick insect Ranatra chinensis (Heteroptera: Nepidae).</title>
        <authorList>
            <person name="Liu X."/>
        </authorList>
    </citation>
    <scope>NUCLEOTIDE SEQUENCE [LARGE SCALE GENOMIC DNA]</scope>
    <source>
        <strain evidence="1">Cailab_2021Rc</strain>
        <tissue evidence="1">Muscle</tissue>
    </source>
</reference>